<dbReference type="GO" id="GO:0008168">
    <property type="term" value="F:methyltransferase activity"/>
    <property type="evidence" value="ECO:0007669"/>
    <property type="project" value="UniProtKB-KW"/>
</dbReference>
<evidence type="ECO:0000256" key="3">
    <source>
        <dbReference type="ARBA" id="ARBA00022989"/>
    </source>
</evidence>
<name>A0A0D0KA64_9PSED</name>
<feature type="transmembrane region" description="Helical" evidence="5">
    <location>
        <begin position="6"/>
        <end position="25"/>
    </location>
</feature>
<keyword evidence="6" id="KW-0489">Methyltransferase</keyword>
<keyword evidence="3 5" id="KW-1133">Transmembrane helix</keyword>
<evidence type="ECO:0000256" key="5">
    <source>
        <dbReference type="SAM" id="Phobius"/>
    </source>
</evidence>
<feature type="transmembrane region" description="Helical" evidence="5">
    <location>
        <begin position="66"/>
        <end position="83"/>
    </location>
</feature>
<evidence type="ECO:0000313" key="6">
    <source>
        <dbReference type="EMBL" id="KIQ05668.1"/>
    </source>
</evidence>
<dbReference type="GO" id="GO:0032259">
    <property type="term" value="P:methylation"/>
    <property type="evidence" value="ECO:0007669"/>
    <property type="project" value="UniProtKB-KW"/>
</dbReference>
<gene>
    <name evidence="6" type="ORF">RU08_02730</name>
</gene>
<feature type="transmembrane region" description="Helical" evidence="5">
    <location>
        <begin position="138"/>
        <end position="155"/>
    </location>
</feature>
<organism evidence="6 7">
    <name type="scientific">Pseudomonas fulva</name>
    <dbReference type="NCBI Taxonomy" id="47880"/>
    <lineage>
        <taxon>Bacteria</taxon>
        <taxon>Pseudomonadati</taxon>
        <taxon>Pseudomonadota</taxon>
        <taxon>Gammaproteobacteria</taxon>
        <taxon>Pseudomonadales</taxon>
        <taxon>Pseudomonadaceae</taxon>
        <taxon>Pseudomonas</taxon>
    </lineage>
</organism>
<dbReference type="EMBL" id="JXQW01000005">
    <property type="protein sequence ID" value="KIQ05668.1"/>
    <property type="molecule type" value="Genomic_DNA"/>
</dbReference>
<feature type="transmembrane region" description="Helical" evidence="5">
    <location>
        <begin position="37"/>
        <end position="54"/>
    </location>
</feature>
<evidence type="ECO:0000256" key="2">
    <source>
        <dbReference type="ARBA" id="ARBA00022692"/>
    </source>
</evidence>
<dbReference type="GO" id="GO:0012505">
    <property type="term" value="C:endomembrane system"/>
    <property type="evidence" value="ECO:0007669"/>
    <property type="project" value="UniProtKB-SubCell"/>
</dbReference>
<sequence length="185" mass="21546">MVEVWQLLVFVGLSIVLTGISWRSLGNPRSHGFYRFIAWELMAVALVLNAPFWFEDRDATHQRVSWVLLTASLLVLFAGVYQMRRFGRADEQRQDDELFAFERTSKLVTSGIFRYIRHPMYCSLLLLAWGIAWKQPTAVTLILALLSSVALWLAARCEERECQAYFGDAYRDYMARSRMFVPFIF</sequence>
<comment type="caution">
    <text evidence="6">The sequence shown here is derived from an EMBL/GenBank/DDBJ whole genome shotgun (WGS) entry which is preliminary data.</text>
</comment>
<accession>A0A0D0KA64</accession>
<dbReference type="Gene3D" id="1.20.120.1630">
    <property type="match status" value="1"/>
</dbReference>
<dbReference type="Proteomes" id="UP000032068">
    <property type="component" value="Unassembled WGS sequence"/>
</dbReference>
<comment type="subcellular location">
    <subcellularLocation>
        <location evidence="1">Endomembrane system</location>
        <topology evidence="1">Multi-pass membrane protein</topology>
    </subcellularLocation>
</comment>
<evidence type="ECO:0000256" key="1">
    <source>
        <dbReference type="ARBA" id="ARBA00004127"/>
    </source>
</evidence>
<dbReference type="AlphaFoldDB" id="A0A0D0KA64"/>
<dbReference type="PANTHER" id="PTHR12714:SF9">
    <property type="entry name" value="PROTEIN-S-ISOPRENYLCYSTEINE O-METHYLTRANSFERASE"/>
    <property type="match status" value="1"/>
</dbReference>
<proteinExistence type="predicted"/>
<protein>
    <submittedName>
        <fullName evidence="6">Isoprenylcysteine carboxyl methyltransferase</fullName>
    </submittedName>
</protein>
<keyword evidence="4 5" id="KW-0472">Membrane</keyword>
<reference evidence="6 7" key="1">
    <citation type="submission" date="2014-12" db="EMBL/GenBank/DDBJ databases">
        <title>16Stimator: statistical estimation of ribosomal gene copy numbers from draft genome assemblies.</title>
        <authorList>
            <person name="Perisin M.A."/>
            <person name="Vetter M."/>
            <person name="Gilbert J.A."/>
            <person name="Bergelson J."/>
        </authorList>
    </citation>
    <scope>NUCLEOTIDE SEQUENCE [LARGE SCALE GENOMIC DNA]</scope>
    <source>
        <strain evidence="6 7">MEJ086</strain>
    </source>
</reference>
<dbReference type="InterPro" id="IPR007318">
    <property type="entry name" value="Phopholipid_MeTrfase"/>
</dbReference>
<evidence type="ECO:0000313" key="7">
    <source>
        <dbReference type="Proteomes" id="UP000032068"/>
    </source>
</evidence>
<feature type="transmembrane region" description="Helical" evidence="5">
    <location>
        <begin position="115"/>
        <end position="132"/>
    </location>
</feature>
<keyword evidence="2 5" id="KW-0812">Transmembrane</keyword>
<keyword evidence="6" id="KW-0808">Transferase</keyword>
<dbReference type="Pfam" id="PF04191">
    <property type="entry name" value="PEMT"/>
    <property type="match status" value="1"/>
</dbReference>
<evidence type="ECO:0000256" key="4">
    <source>
        <dbReference type="ARBA" id="ARBA00023136"/>
    </source>
</evidence>
<dbReference type="PANTHER" id="PTHR12714">
    <property type="entry name" value="PROTEIN-S ISOPRENYLCYSTEINE O-METHYLTRANSFERASE"/>
    <property type="match status" value="1"/>
</dbReference>